<keyword evidence="1" id="KW-0677">Repeat</keyword>
<feature type="repeat" description="ANK" evidence="2">
    <location>
        <begin position="545"/>
        <end position="577"/>
    </location>
</feature>
<dbReference type="EMBL" id="JARJCM010000006">
    <property type="protein sequence ID" value="KAJ7044895.1"/>
    <property type="molecule type" value="Genomic_DNA"/>
</dbReference>
<protein>
    <submittedName>
        <fullName evidence="5">Ankyrin repeat-containing domain protein</fullName>
    </submittedName>
</protein>
<feature type="repeat" description="ANK" evidence="2">
    <location>
        <begin position="743"/>
        <end position="775"/>
    </location>
</feature>
<dbReference type="PANTHER" id="PTHR10039:SF15">
    <property type="entry name" value="NACHT DOMAIN-CONTAINING PROTEIN"/>
    <property type="match status" value="1"/>
</dbReference>
<accession>A0AAD6TGR6</accession>
<keyword evidence="2" id="KW-0040">ANK repeat</keyword>
<dbReference type="PANTHER" id="PTHR10039">
    <property type="entry name" value="AMELOGENIN"/>
    <property type="match status" value="1"/>
</dbReference>
<dbReference type="AlphaFoldDB" id="A0AAD6TGR6"/>
<dbReference type="SMART" id="SM00248">
    <property type="entry name" value="ANK"/>
    <property type="match status" value="9"/>
</dbReference>
<feature type="repeat" description="ANK" evidence="2">
    <location>
        <begin position="710"/>
        <end position="742"/>
    </location>
</feature>
<dbReference type="PROSITE" id="PS50297">
    <property type="entry name" value="ANK_REP_REGION"/>
    <property type="match status" value="4"/>
</dbReference>
<dbReference type="Pfam" id="PF22939">
    <property type="entry name" value="WHD_GPIID"/>
    <property type="match status" value="1"/>
</dbReference>
<evidence type="ECO:0000259" key="3">
    <source>
        <dbReference type="Pfam" id="PF22939"/>
    </source>
</evidence>
<dbReference type="InterPro" id="IPR054471">
    <property type="entry name" value="GPIID_WHD"/>
</dbReference>
<dbReference type="Proteomes" id="UP001218188">
    <property type="component" value="Unassembled WGS sequence"/>
</dbReference>
<dbReference type="SUPFAM" id="SSF52540">
    <property type="entry name" value="P-loop containing nucleoside triphosphate hydrolases"/>
    <property type="match status" value="1"/>
</dbReference>
<organism evidence="5 6">
    <name type="scientific">Mycena alexandri</name>
    <dbReference type="NCBI Taxonomy" id="1745969"/>
    <lineage>
        <taxon>Eukaryota</taxon>
        <taxon>Fungi</taxon>
        <taxon>Dikarya</taxon>
        <taxon>Basidiomycota</taxon>
        <taxon>Agaricomycotina</taxon>
        <taxon>Agaricomycetes</taxon>
        <taxon>Agaricomycetidae</taxon>
        <taxon>Agaricales</taxon>
        <taxon>Marasmiineae</taxon>
        <taxon>Mycenaceae</taxon>
        <taxon>Mycena</taxon>
    </lineage>
</organism>
<evidence type="ECO:0000313" key="5">
    <source>
        <dbReference type="EMBL" id="KAJ7044895.1"/>
    </source>
</evidence>
<feature type="repeat" description="ANK" evidence="2">
    <location>
        <begin position="677"/>
        <end position="709"/>
    </location>
</feature>
<dbReference type="PROSITE" id="PS50088">
    <property type="entry name" value="ANK_REPEAT"/>
    <property type="match status" value="5"/>
</dbReference>
<name>A0AAD6TGR6_9AGAR</name>
<dbReference type="Gene3D" id="1.25.40.20">
    <property type="entry name" value="Ankyrin repeat-containing domain"/>
    <property type="match status" value="1"/>
</dbReference>
<gene>
    <name evidence="5" type="ORF">C8F04DRAFT_599757</name>
</gene>
<dbReference type="Pfam" id="PF00023">
    <property type="entry name" value="Ank"/>
    <property type="match status" value="1"/>
</dbReference>
<proteinExistence type="predicted"/>
<reference evidence="5" key="1">
    <citation type="submission" date="2023-03" db="EMBL/GenBank/DDBJ databases">
        <title>Massive genome expansion in bonnet fungi (Mycena s.s.) driven by repeated elements and novel gene families across ecological guilds.</title>
        <authorList>
            <consortium name="Lawrence Berkeley National Laboratory"/>
            <person name="Harder C.B."/>
            <person name="Miyauchi S."/>
            <person name="Viragh M."/>
            <person name="Kuo A."/>
            <person name="Thoen E."/>
            <person name="Andreopoulos B."/>
            <person name="Lu D."/>
            <person name="Skrede I."/>
            <person name="Drula E."/>
            <person name="Henrissat B."/>
            <person name="Morin E."/>
            <person name="Kohler A."/>
            <person name="Barry K."/>
            <person name="LaButti K."/>
            <person name="Morin E."/>
            <person name="Salamov A."/>
            <person name="Lipzen A."/>
            <person name="Mereny Z."/>
            <person name="Hegedus B."/>
            <person name="Baldrian P."/>
            <person name="Stursova M."/>
            <person name="Weitz H."/>
            <person name="Taylor A."/>
            <person name="Grigoriev I.V."/>
            <person name="Nagy L.G."/>
            <person name="Martin F."/>
            <person name="Kauserud H."/>
        </authorList>
    </citation>
    <scope>NUCLEOTIDE SEQUENCE</scope>
    <source>
        <strain evidence="5">CBHHK200</strain>
    </source>
</reference>
<dbReference type="Pfam" id="PF12796">
    <property type="entry name" value="Ank_2"/>
    <property type="match status" value="3"/>
</dbReference>
<feature type="domain" description="Nephrocystin 3-like N-terminal" evidence="4">
    <location>
        <begin position="29"/>
        <end position="190"/>
    </location>
</feature>
<evidence type="ECO:0000259" key="4">
    <source>
        <dbReference type="Pfam" id="PF24883"/>
    </source>
</evidence>
<dbReference type="InterPro" id="IPR002110">
    <property type="entry name" value="Ankyrin_rpt"/>
</dbReference>
<dbReference type="InterPro" id="IPR056884">
    <property type="entry name" value="NPHP3-like_N"/>
</dbReference>
<dbReference type="Pfam" id="PF24883">
    <property type="entry name" value="NPHP3_N"/>
    <property type="match status" value="1"/>
</dbReference>
<dbReference type="PRINTS" id="PR01415">
    <property type="entry name" value="ANKYRIN"/>
</dbReference>
<evidence type="ECO:0000256" key="1">
    <source>
        <dbReference type="ARBA" id="ARBA00022737"/>
    </source>
</evidence>
<evidence type="ECO:0000256" key="2">
    <source>
        <dbReference type="PROSITE-ProRule" id="PRU00023"/>
    </source>
</evidence>
<feature type="repeat" description="ANK" evidence="2">
    <location>
        <begin position="581"/>
        <end position="610"/>
    </location>
</feature>
<dbReference type="Gene3D" id="3.40.50.300">
    <property type="entry name" value="P-loop containing nucleotide triphosphate hydrolases"/>
    <property type="match status" value="1"/>
</dbReference>
<sequence length="805" mass="88873">MDRTRIIDWLSPINFFERQEDIFNAREPGTGDWLLADSRFKQWEASSGEILWCHGMPGAGKTVLSSVVVDHLESHSGAGNTTVACVYLNHKETQIQTPSNLLAALWRQLVFGKTISTESMVQKLHQKHLEKRTRPSLADIHDVLRSVVSEWSRVYIVVDALDEYPEDQRRILLEHLTVLDSTVNLMLTSRPHIALDTVLPLGFGELEIRGSDTDIRKYVDQRIQNSERLSLLVRVWPRLREEIILKIVRTAGGMFLLAKLNIESLAMQLNIKSVQDALEKLPQDLDAAYRDTMERINQQNASEKQLALATLTWVANAKRLLTVAELQEALAIELGSTRLNPDNRPEISIVLAVCAGLVIVDDRSSVVRLVHFSTQLYLDDLFPDAHTYITRLLLTYLGFDEVKASAMPSSSRRNAGLRRFTTYRHGSRHQLLEYCSHCLLHAAGQPEVALRAMIIKFLGQAFEWHSVWRGSRVPVPWSFYAWPSHASPLWIAASANLLGIAKYLLDTGASPGSQYTEEVSALGVASYYGHADMVRLLIKKRVSNWGRNPLAMASEHGHTQIVRFLLDKGADVNIAGEFPGTALQAACRGGKLETIRLLLAEGANINASDPDTGSALYVACEAGQLETACFLFDKGASIHAEGGYYGNMLQAACAAGATEIVHFLLNHGAVINEVGGYHGSALQAATEKGYMEIVQLLLSNGTDVNAVGGHHGNALQAGSARGRIDIVRLLLEQGADVNAAGGYYHSALQAADKNGQTDIVQLLLESGAQEHKAEDEEQVGEVYLTLPVATSSRRRARPRHMHVTY</sequence>
<dbReference type="InterPro" id="IPR027417">
    <property type="entry name" value="P-loop_NTPase"/>
</dbReference>
<feature type="domain" description="GPI inositol-deacylase winged helix" evidence="3">
    <location>
        <begin position="299"/>
        <end position="378"/>
    </location>
</feature>
<keyword evidence="6" id="KW-1185">Reference proteome</keyword>
<comment type="caution">
    <text evidence="5">The sequence shown here is derived from an EMBL/GenBank/DDBJ whole genome shotgun (WGS) entry which is preliminary data.</text>
</comment>
<evidence type="ECO:0000313" key="6">
    <source>
        <dbReference type="Proteomes" id="UP001218188"/>
    </source>
</evidence>
<dbReference type="InterPro" id="IPR036770">
    <property type="entry name" value="Ankyrin_rpt-contain_sf"/>
</dbReference>
<dbReference type="SUPFAM" id="SSF48403">
    <property type="entry name" value="Ankyrin repeat"/>
    <property type="match status" value="1"/>
</dbReference>